<dbReference type="InterPro" id="IPR000014">
    <property type="entry name" value="PAS"/>
</dbReference>
<proteinExistence type="predicted"/>
<evidence type="ECO:0000259" key="12">
    <source>
        <dbReference type="PROSITE" id="PS50112"/>
    </source>
</evidence>
<comment type="catalytic activity">
    <reaction evidence="1">
        <text>ATP + protein L-histidine = ADP + protein N-phospho-L-histidine.</text>
        <dbReference type="EC" id="2.7.13.3"/>
    </reaction>
</comment>
<dbReference type="NCBIfam" id="TIGR00229">
    <property type="entry name" value="sensory_box"/>
    <property type="match status" value="1"/>
</dbReference>
<dbReference type="CDD" id="cd00130">
    <property type="entry name" value="PAS"/>
    <property type="match status" value="1"/>
</dbReference>
<evidence type="ECO:0000256" key="6">
    <source>
        <dbReference type="ARBA" id="ARBA00022741"/>
    </source>
</evidence>
<keyword evidence="10" id="KW-0812">Transmembrane</keyword>
<dbReference type="Pfam" id="PF00672">
    <property type="entry name" value="HAMP"/>
    <property type="match status" value="1"/>
</dbReference>
<dbReference type="InterPro" id="IPR005467">
    <property type="entry name" value="His_kinase_dom"/>
</dbReference>
<gene>
    <name evidence="15" type="ORF">SAMN06265219_1028</name>
</gene>
<evidence type="ECO:0000256" key="7">
    <source>
        <dbReference type="ARBA" id="ARBA00022777"/>
    </source>
</evidence>
<dbReference type="AlphaFoldDB" id="A0A521B4I4"/>
<dbReference type="SMART" id="SM00091">
    <property type="entry name" value="PAS"/>
    <property type="match status" value="1"/>
</dbReference>
<dbReference type="PANTHER" id="PTHR41523">
    <property type="entry name" value="TWO-COMPONENT SYSTEM SENSOR PROTEIN"/>
    <property type="match status" value="1"/>
</dbReference>
<dbReference type="InterPro" id="IPR000700">
    <property type="entry name" value="PAS-assoc_C"/>
</dbReference>
<evidence type="ECO:0000259" key="11">
    <source>
        <dbReference type="PROSITE" id="PS50109"/>
    </source>
</evidence>
<evidence type="ECO:0000256" key="2">
    <source>
        <dbReference type="ARBA" id="ARBA00004370"/>
    </source>
</evidence>
<evidence type="ECO:0000256" key="3">
    <source>
        <dbReference type="ARBA" id="ARBA00012438"/>
    </source>
</evidence>
<dbReference type="InterPro" id="IPR035965">
    <property type="entry name" value="PAS-like_dom_sf"/>
</dbReference>
<feature type="domain" description="HAMP" evidence="14">
    <location>
        <begin position="202"/>
        <end position="254"/>
    </location>
</feature>
<dbReference type="InterPro" id="IPR036890">
    <property type="entry name" value="HATPase_C_sf"/>
</dbReference>
<dbReference type="Proteomes" id="UP000317557">
    <property type="component" value="Unassembled WGS sequence"/>
</dbReference>
<dbReference type="Pfam" id="PF07568">
    <property type="entry name" value="HisKA_2"/>
    <property type="match status" value="1"/>
</dbReference>
<organism evidence="15 16">
    <name type="scientific">Gracilimonas mengyeensis</name>
    <dbReference type="NCBI Taxonomy" id="1302730"/>
    <lineage>
        <taxon>Bacteria</taxon>
        <taxon>Pseudomonadati</taxon>
        <taxon>Balneolota</taxon>
        <taxon>Balneolia</taxon>
        <taxon>Balneolales</taxon>
        <taxon>Balneolaceae</taxon>
        <taxon>Gracilimonas</taxon>
    </lineage>
</organism>
<dbReference type="GO" id="GO:0005524">
    <property type="term" value="F:ATP binding"/>
    <property type="evidence" value="ECO:0007669"/>
    <property type="project" value="UniProtKB-KW"/>
</dbReference>
<evidence type="ECO:0000259" key="14">
    <source>
        <dbReference type="PROSITE" id="PS50885"/>
    </source>
</evidence>
<dbReference type="PROSITE" id="PS50109">
    <property type="entry name" value="HIS_KIN"/>
    <property type="match status" value="1"/>
</dbReference>
<keyword evidence="10" id="KW-1133">Transmembrane helix</keyword>
<keyword evidence="5" id="KW-0808">Transferase</keyword>
<dbReference type="SUPFAM" id="SSF55785">
    <property type="entry name" value="PYP-like sensor domain (PAS domain)"/>
    <property type="match status" value="1"/>
</dbReference>
<keyword evidence="7" id="KW-0418">Kinase</keyword>
<dbReference type="GO" id="GO:0016020">
    <property type="term" value="C:membrane"/>
    <property type="evidence" value="ECO:0007669"/>
    <property type="project" value="UniProtKB-SubCell"/>
</dbReference>
<feature type="transmembrane region" description="Helical" evidence="10">
    <location>
        <begin position="179"/>
        <end position="201"/>
    </location>
</feature>
<dbReference type="InterPro" id="IPR001610">
    <property type="entry name" value="PAC"/>
</dbReference>
<dbReference type="CDD" id="cd06225">
    <property type="entry name" value="HAMP"/>
    <property type="match status" value="1"/>
</dbReference>
<dbReference type="EMBL" id="FXTP01000002">
    <property type="protein sequence ID" value="SMO42002.1"/>
    <property type="molecule type" value="Genomic_DNA"/>
</dbReference>
<dbReference type="GO" id="GO:0004673">
    <property type="term" value="F:protein histidine kinase activity"/>
    <property type="evidence" value="ECO:0007669"/>
    <property type="project" value="UniProtKB-EC"/>
</dbReference>
<sequence length="582" mass="66223">MLALIGFITNRFTSDIREEQMRYVNEASEVVIYTGQMERNLFQSLNFLNGIREGLEANVENTTFQELPAVSEQTKNFQQELVHFEESFAALKALLNENEELPEDLTELLKSYQVYKSISREWLQLGTENFEQANVMFINSIEPYFRNNIIPEITDLRSYVLNIQDRRNRSLENSLDRAALANFLATLFSVLFAIALAVYIYRSIANPLSKLSLAAKKLGQGNLNERIEYRSKDEIGELADAFNSMAEGLQNKTVSITYVDNIIESIHEALFVTDNDGILKRVNSAAARLTGYLPEEMIGKPAKKFYELDKRNKPDDEEAEESGTSYEYALKKKDNTSIPVLFSEARLRDSQGEMVGMVSVASDISERIEREKEIRESLKEKEVMLAEIHHRVKNNLAVVSGLLQLQSFNAEDKEVLKALTDSQTRIQSIALVHEMLYESESLAYIKYNKYVNDLLQAIQSMHLNSSNNIDLVADVDPISLSINQAIPCSLLINELVVNAFKHAFDEGKEGKIFIDVKKKENKIRVAIRDNGIGIDSTRFEEATSLGATLIKTLSRQLKAKFQVIDRKENQGSEFFIEFVHDQ</sequence>
<dbReference type="PANTHER" id="PTHR41523:SF8">
    <property type="entry name" value="ETHYLENE RESPONSE SENSOR PROTEIN"/>
    <property type="match status" value="1"/>
</dbReference>
<keyword evidence="6" id="KW-0547">Nucleotide-binding</keyword>
<evidence type="ECO:0000313" key="16">
    <source>
        <dbReference type="Proteomes" id="UP000317557"/>
    </source>
</evidence>
<feature type="domain" description="Histidine kinase" evidence="11">
    <location>
        <begin position="387"/>
        <end position="582"/>
    </location>
</feature>
<dbReference type="OrthoDB" id="9767435at2"/>
<evidence type="ECO:0000256" key="5">
    <source>
        <dbReference type="ARBA" id="ARBA00022679"/>
    </source>
</evidence>
<evidence type="ECO:0000313" key="15">
    <source>
        <dbReference type="EMBL" id="SMO42002.1"/>
    </source>
</evidence>
<dbReference type="RefSeq" id="WP_142453035.1">
    <property type="nucleotide sequence ID" value="NZ_FXTP01000002.1"/>
</dbReference>
<dbReference type="Gene3D" id="6.10.340.10">
    <property type="match status" value="1"/>
</dbReference>
<evidence type="ECO:0000256" key="1">
    <source>
        <dbReference type="ARBA" id="ARBA00000085"/>
    </source>
</evidence>
<feature type="domain" description="PAS" evidence="12">
    <location>
        <begin position="255"/>
        <end position="333"/>
    </location>
</feature>
<dbReference type="Gene3D" id="3.30.450.20">
    <property type="entry name" value="PAS domain"/>
    <property type="match status" value="1"/>
</dbReference>
<keyword evidence="16" id="KW-1185">Reference proteome</keyword>
<dbReference type="GO" id="GO:0007165">
    <property type="term" value="P:signal transduction"/>
    <property type="evidence" value="ECO:0007669"/>
    <property type="project" value="InterPro"/>
</dbReference>
<keyword evidence="9" id="KW-0843">Virulence</keyword>
<dbReference type="PROSITE" id="PS50112">
    <property type="entry name" value="PAS"/>
    <property type="match status" value="1"/>
</dbReference>
<evidence type="ECO:0000256" key="4">
    <source>
        <dbReference type="ARBA" id="ARBA00022553"/>
    </source>
</evidence>
<dbReference type="Pfam" id="PF13426">
    <property type="entry name" value="PAS_9"/>
    <property type="match status" value="1"/>
</dbReference>
<keyword evidence="4" id="KW-0597">Phosphoprotein</keyword>
<dbReference type="PROSITE" id="PS50113">
    <property type="entry name" value="PAC"/>
    <property type="match status" value="1"/>
</dbReference>
<dbReference type="InterPro" id="IPR011495">
    <property type="entry name" value="Sig_transdc_His_kin_sub2_dim/P"/>
</dbReference>
<dbReference type="PROSITE" id="PS50885">
    <property type="entry name" value="HAMP"/>
    <property type="match status" value="1"/>
</dbReference>
<evidence type="ECO:0000256" key="10">
    <source>
        <dbReference type="SAM" id="Phobius"/>
    </source>
</evidence>
<comment type="subcellular location">
    <subcellularLocation>
        <location evidence="2">Membrane</location>
    </subcellularLocation>
</comment>
<dbReference type="SMART" id="SM00387">
    <property type="entry name" value="HATPase_c"/>
    <property type="match status" value="1"/>
</dbReference>
<dbReference type="SUPFAM" id="SSF158472">
    <property type="entry name" value="HAMP domain-like"/>
    <property type="match status" value="1"/>
</dbReference>
<feature type="domain" description="PAC" evidence="13">
    <location>
        <begin position="324"/>
        <end position="376"/>
    </location>
</feature>
<protein>
    <recommendedName>
        <fullName evidence="3">histidine kinase</fullName>
        <ecNumber evidence="3">2.7.13.3</ecNumber>
    </recommendedName>
</protein>
<keyword evidence="10" id="KW-0472">Membrane</keyword>
<keyword evidence="8" id="KW-0067">ATP-binding</keyword>
<dbReference type="SMART" id="SM00086">
    <property type="entry name" value="PAC"/>
    <property type="match status" value="1"/>
</dbReference>
<reference evidence="15 16" key="1">
    <citation type="submission" date="2017-05" db="EMBL/GenBank/DDBJ databases">
        <authorList>
            <person name="Varghese N."/>
            <person name="Submissions S."/>
        </authorList>
    </citation>
    <scope>NUCLEOTIDE SEQUENCE [LARGE SCALE GENOMIC DNA]</scope>
    <source>
        <strain evidence="15 16">DSM 21985</strain>
    </source>
</reference>
<evidence type="ECO:0000256" key="8">
    <source>
        <dbReference type="ARBA" id="ARBA00022840"/>
    </source>
</evidence>
<dbReference type="EC" id="2.7.13.3" evidence="3"/>
<dbReference type="InterPro" id="IPR003594">
    <property type="entry name" value="HATPase_dom"/>
</dbReference>
<dbReference type="Gene3D" id="3.30.565.10">
    <property type="entry name" value="Histidine kinase-like ATPase, C-terminal domain"/>
    <property type="match status" value="1"/>
</dbReference>
<dbReference type="Pfam" id="PF02518">
    <property type="entry name" value="HATPase_c"/>
    <property type="match status" value="1"/>
</dbReference>
<accession>A0A521B4I4</accession>
<dbReference type="SUPFAM" id="SSF55874">
    <property type="entry name" value="ATPase domain of HSP90 chaperone/DNA topoisomerase II/histidine kinase"/>
    <property type="match status" value="1"/>
</dbReference>
<evidence type="ECO:0000256" key="9">
    <source>
        <dbReference type="ARBA" id="ARBA00023026"/>
    </source>
</evidence>
<dbReference type="InterPro" id="IPR003660">
    <property type="entry name" value="HAMP_dom"/>
</dbReference>
<name>A0A521B4I4_9BACT</name>
<dbReference type="SMART" id="SM00304">
    <property type="entry name" value="HAMP"/>
    <property type="match status" value="1"/>
</dbReference>
<evidence type="ECO:0000259" key="13">
    <source>
        <dbReference type="PROSITE" id="PS50113"/>
    </source>
</evidence>